<dbReference type="EMBL" id="BKCJ011340059">
    <property type="protein sequence ID" value="GFD22805.1"/>
    <property type="molecule type" value="Genomic_DNA"/>
</dbReference>
<organism evidence="1">
    <name type="scientific">Tanacetum cinerariifolium</name>
    <name type="common">Dalmatian daisy</name>
    <name type="synonym">Chrysanthemum cinerariifolium</name>
    <dbReference type="NCBI Taxonomy" id="118510"/>
    <lineage>
        <taxon>Eukaryota</taxon>
        <taxon>Viridiplantae</taxon>
        <taxon>Streptophyta</taxon>
        <taxon>Embryophyta</taxon>
        <taxon>Tracheophyta</taxon>
        <taxon>Spermatophyta</taxon>
        <taxon>Magnoliopsida</taxon>
        <taxon>eudicotyledons</taxon>
        <taxon>Gunneridae</taxon>
        <taxon>Pentapetalae</taxon>
        <taxon>asterids</taxon>
        <taxon>campanulids</taxon>
        <taxon>Asterales</taxon>
        <taxon>Asteraceae</taxon>
        <taxon>Asteroideae</taxon>
        <taxon>Anthemideae</taxon>
        <taxon>Anthemidinae</taxon>
        <taxon>Tanacetum</taxon>
    </lineage>
</organism>
<reference evidence="1" key="1">
    <citation type="journal article" date="2019" name="Sci. Rep.">
        <title>Draft genome of Tanacetum cinerariifolium, the natural source of mosquito coil.</title>
        <authorList>
            <person name="Yamashiro T."/>
            <person name="Shiraishi A."/>
            <person name="Satake H."/>
            <person name="Nakayama K."/>
        </authorList>
    </citation>
    <scope>NUCLEOTIDE SEQUENCE</scope>
</reference>
<evidence type="ECO:0000313" key="1">
    <source>
        <dbReference type="EMBL" id="GFD22805.1"/>
    </source>
</evidence>
<accession>A0A699UII4</accession>
<dbReference type="AlphaFoldDB" id="A0A699UII4"/>
<name>A0A699UII4_TANCI</name>
<feature type="non-terminal residue" evidence="1">
    <location>
        <position position="1"/>
    </location>
</feature>
<proteinExistence type="predicted"/>
<gene>
    <name evidence="1" type="ORF">Tci_894774</name>
</gene>
<comment type="caution">
    <text evidence="1">The sequence shown here is derived from an EMBL/GenBank/DDBJ whole genome shotgun (WGS) entry which is preliminary data.</text>
</comment>
<sequence length="65" mass="7247">FVLKLLFVQPRRIRNLRLTRILLMNHKRKSWTGGSSEGLEAGDEWTTGGGTLVEAHLEVSPGETS</sequence>
<protein>
    <submittedName>
        <fullName evidence="1">Uncharacterized protein</fullName>
    </submittedName>
</protein>